<keyword evidence="7" id="KW-0812">Transmembrane</keyword>
<keyword evidence="6 7" id="KW-0961">Cell wall biogenesis/degradation</keyword>
<gene>
    <name evidence="9" type="ORF">C2845_PM11G17680</name>
</gene>
<evidence type="ECO:0000256" key="8">
    <source>
        <dbReference type="SAM" id="MobiDB-lite"/>
    </source>
</evidence>
<keyword evidence="7" id="KW-1133">Transmembrane helix</keyword>
<accession>A0A3L6RQE2</accession>
<keyword evidence="2 7" id="KW-0328">Glycosyltransferase</keyword>
<feature type="region of interest" description="Disordered" evidence="8">
    <location>
        <begin position="1"/>
        <end position="23"/>
    </location>
</feature>
<dbReference type="AlphaFoldDB" id="A0A3L6RQE2"/>
<protein>
    <recommendedName>
        <fullName evidence="7">Fucosyltransferase</fullName>
        <ecNumber evidence="7">2.4.1.-</ecNumber>
    </recommendedName>
</protein>
<dbReference type="Gene3D" id="3.40.50.11340">
    <property type="match status" value="1"/>
</dbReference>
<dbReference type="Proteomes" id="UP000275267">
    <property type="component" value="Unassembled WGS sequence"/>
</dbReference>
<dbReference type="PANTHER" id="PTHR31889:SF4">
    <property type="entry name" value="FUCOSYLTRANSFERASE"/>
    <property type="match status" value="1"/>
</dbReference>
<dbReference type="FunFam" id="3.40.50.11340:FF:000005">
    <property type="entry name" value="Galactoside 2-alpha-L-fucosyltransferase"/>
    <property type="match status" value="1"/>
</dbReference>
<evidence type="ECO:0000256" key="7">
    <source>
        <dbReference type="RuleBase" id="RU367004"/>
    </source>
</evidence>
<feature type="transmembrane region" description="Helical" evidence="7">
    <location>
        <begin position="43"/>
        <end position="64"/>
    </location>
</feature>
<comment type="similarity">
    <text evidence="1 7">Belongs to the glycosyltransferase 37 family.</text>
</comment>
<keyword evidence="3 7" id="KW-0808">Transferase</keyword>
<dbReference type="PANTHER" id="PTHR31889">
    <property type="entry name" value="FUCOSYLTRANSFERASE 2-RELATED"/>
    <property type="match status" value="1"/>
</dbReference>
<dbReference type="STRING" id="4540.A0A3L6RQE2"/>
<keyword evidence="7" id="KW-0472">Membrane</keyword>
<evidence type="ECO:0000256" key="5">
    <source>
        <dbReference type="ARBA" id="ARBA00023180"/>
    </source>
</evidence>
<dbReference type="GO" id="GO:0009969">
    <property type="term" value="P:xyloglucan biosynthetic process"/>
    <property type="evidence" value="ECO:0007669"/>
    <property type="project" value="TreeGrafter"/>
</dbReference>
<comment type="subcellular location">
    <subcellularLocation>
        <location evidence="7">Golgi apparatus</location>
        <location evidence="7">Golgi stack membrane</location>
        <topology evidence="7">Single-pass type II membrane protein</topology>
    </subcellularLocation>
</comment>
<dbReference type="EC" id="2.4.1.-" evidence="7"/>
<name>A0A3L6RQE2_PANMI</name>
<proteinExistence type="inferred from homology"/>
<keyword evidence="10" id="KW-1185">Reference proteome</keyword>
<dbReference type="GO" id="GO:0032580">
    <property type="term" value="C:Golgi cisterna membrane"/>
    <property type="evidence" value="ECO:0007669"/>
    <property type="project" value="UniProtKB-SubCell"/>
</dbReference>
<evidence type="ECO:0000256" key="1">
    <source>
        <dbReference type="ARBA" id="ARBA00010481"/>
    </source>
</evidence>
<evidence type="ECO:0000256" key="6">
    <source>
        <dbReference type="ARBA" id="ARBA00023316"/>
    </source>
</evidence>
<comment type="caution">
    <text evidence="9">The sequence shown here is derived from an EMBL/GenBank/DDBJ whole genome shotgun (WGS) entry which is preliminary data.</text>
</comment>
<dbReference type="GO" id="GO:0042546">
    <property type="term" value="P:cell wall biogenesis"/>
    <property type="evidence" value="ECO:0007669"/>
    <property type="project" value="InterPro"/>
</dbReference>
<evidence type="ECO:0000256" key="2">
    <source>
        <dbReference type="ARBA" id="ARBA00022676"/>
    </source>
</evidence>
<feature type="compositionally biased region" description="Basic and acidic residues" evidence="8">
    <location>
        <begin position="7"/>
        <end position="22"/>
    </location>
</feature>
<keyword evidence="4 7" id="KW-0333">Golgi apparatus</keyword>
<dbReference type="GO" id="GO:0071555">
    <property type="term" value="P:cell wall organization"/>
    <property type="evidence" value="ECO:0007669"/>
    <property type="project" value="UniProtKB-UniRule"/>
</dbReference>
<dbReference type="OrthoDB" id="1734695at2759"/>
<evidence type="ECO:0000313" key="10">
    <source>
        <dbReference type="Proteomes" id="UP000275267"/>
    </source>
</evidence>
<keyword evidence="5" id="KW-0325">Glycoprotein</keyword>
<sequence length="274" mass="28749">MDVMKGGSDDTGRGGGVSDKRRCSWAPPSCGLRSGRGDIVGRAVLLAVCVAAAAVVLLAGGGSLDGVPDSLFFHDGQDIPPPVNLTADHLLDGLLTAEFSYRSCRSRYEFASYHKTSSHKPSPYLLAKLRKQEALQKRCGLGTAAHKAALRLLESGEGAATGRVEDGDCRYLVSIGFRGLGNRMIAVASTFLYAVLTERVLLGHCGKNAAGLFCEPFPGATWLLPRAGKRSPLGNLDHYDGESKESLGNVLQSGAVVGASADGNVSWASPRPPP</sequence>
<dbReference type="InterPro" id="IPR004938">
    <property type="entry name" value="XG_FTase"/>
</dbReference>
<organism evidence="9 10">
    <name type="scientific">Panicum miliaceum</name>
    <name type="common">Proso millet</name>
    <name type="synonym">Broomcorn millet</name>
    <dbReference type="NCBI Taxonomy" id="4540"/>
    <lineage>
        <taxon>Eukaryota</taxon>
        <taxon>Viridiplantae</taxon>
        <taxon>Streptophyta</taxon>
        <taxon>Embryophyta</taxon>
        <taxon>Tracheophyta</taxon>
        <taxon>Spermatophyta</taxon>
        <taxon>Magnoliopsida</taxon>
        <taxon>Liliopsida</taxon>
        <taxon>Poales</taxon>
        <taxon>Poaceae</taxon>
        <taxon>PACMAD clade</taxon>
        <taxon>Panicoideae</taxon>
        <taxon>Panicodae</taxon>
        <taxon>Paniceae</taxon>
        <taxon>Panicinae</taxon>
        <taxon>Panicum</taxon>
        <taxon>Panicum sect. Panicum</taxon>
    </lineage>
</organism>
<reference evidence="10" key="1">
    <citation type="journal article" date="2019" name="Nat. Commun.">
        <title>The genome of broomcorn millet.</title>
        <authorList>
            <person name="Zou C."/>
            <person name="Miki D."/>
            <person name="Li D."/>
            <person name="Tang Q."/>
            <person name="Xiao L."/>
            <person name="Rajput S."/>
            <person name="Deng P."/>
            <person name="Jia W."/>
            <person name="Huang R."/>
            <person name="Zhang M."/>
            <person name="Sun Y."/>
            <person name="Hu J."/>
            <person name="Fu X."/>
            <person name="Schnable P.S."/>
            <person name="Li F."/>
            <person name="Zhang H."/>
            <person name="Feng B."/>
            <person name="Zhu X."/>
            <person name="Liu R."/>
            <person name="Schnable J.C."/>
            <person name="Zhu J.-K."/>
            <person name="Zhang H."/>
        </authorList>
    </citation>
    <scope>NUCLEOTIDE SEQUENCE [LARGE SCALE GENOMIC DNA]</scope>
</reference>
<dbReference type="Pfam" id="PF03254">
    <property type="entry name" value="XG_FTase"/>
    <property type="match status" value="1"/>
</dbReference>
<evidence type="ECO:0000256" key="4">
    <source>
        <dbReference type="ARBA" id="ARBA00023034"/>
    </source>
</evidence>
<dbReference type="EMBL" id="PQIB02000007">
    <property type="protein sequence ID" value="RLN08021.1"/>
    <property type="molecule type" value="Genomic_DNA"/>
</dbReference>
<evidence type="ECO:0000256" key="3">
    <source>
        <dbReference type="ARBA" id="ARBA00022679"/>
    </source>
</evidence>
<dbReference type="GO" id="GO:0008107">
    <property type="term" value="F:galactoside 2-alpha-L-fucosyltransferase activity"/>
    <property type="evidence" value="ECO:0007669"/>
    <property type="project" value="InterPro"/>
</dbReference>
<evidence type="ECO:0000313" key="9">
    <source>
        <dbReference type="EMBL" id="RLN08021.1"/>
    </source>
</evidence>
<comment type="function">
    <text evidence="7">May be involved in cell wall biosynthesis.</text>
</comment>